<dbReference type="EMBL" id="OU503037">
    <property type="protein sequence ID" value="CAI9755923.1"/>
    <property type="molecule type" value="Genomic_DNA"/>
</dbReference>
<organism evidence="1 2">
    <name type="scientific">Fraxinus pennsylvanica</name>
    <dbReference type="NCBI Taxonomy" id="56036"/>
    <lineage>
        <taxon>Eukaryota</taxon>
        <taxon>Viridiplantae</taxon>
        <taxon>Streptophyta</taxon>
        <taxon>Embryophyta</taxon>
        <taxon>Tracheophyta</taxon>
        <taxon>Spermatophyta</taxon>
        <taxon>Magnoliopsida</taxon>
        <taxon>eudicotyledons</taxon>
        <taxon>Gunneridae</taxon>
        <taxon>Pentapetalae</taxon>
        <taxon>asterids</taxon>
        <taxon>lamiids</taxon>
        <taxon>Lamiales</taxon>
        <taxon>Oleaceae</taxon>
        <taxon>Oleeae</taxon>
        <taxon>Fraxinus</taxon>
    </lineage>
</organism>
<accession>A0AAD2DKY1</accession>
<dbReference type="Proteomes" id="UP000834106">
    <property type="component" value="Chromosome 2"/>
</dbReference>
<proteinExistence type="predicted"/>
<gene>
    <name evidence="1" type="ORF">FPE_LOCUS3353</name>
</gene>
<dbReference type="AlphaFoldDB" id="A0AAD2DKY1"/>
<evidence type="ECO:0000313" key="2">
    <source>
        <dbReference type="Proteomes" id="UP000834106"/>
    </source>
</evidence>
<keyword evidence="2" id="KW-1185">Reference proteome</keyword>
<evidence type="ECO:0000313" key="1">
    <source>
        <dbReference type="EMBL" id="CAI9755923.1"/>
    </source>
</evidence>
<reference evidence="1" key="1">
    <citation type="submission" date="2023-05" db="EMBL/GenBank/DDBJ databases">
        <authorList>
            <person name="Huff M."/>
        </authorList>
    </citation>
    <scope>NUCLEOTIDE SEQUENCE</scope>
</reference>
<sequence>MGITMRENGRRICKMGKGGIHEEMAMSISARAWGDCNHGYGVKHWGLLRGRIEEEFARWAREASLLYSDRNGMRQFRRNSCSLSGEVKKQGQSITKEHKKHASLSLDLKLSDFDPKEKFWTRFPPQGSKITPSHQSLEFR</sequence>
<protein>
    <submittedName>
        <fullName evidence="1">Uncharacterized protein</fullName>
    </submittedName>
</protein>
<name>A0AAD2DKY1_9LAMI</name>